<dbReference type="RefSeq" id="WP_117539108.1">
    <property type="nucleotide sequence ID" value="NZ_QVFD01000003.1"/>
</dbReference>
<proteinExistence type="predicted"/>
<evidence type="ECO:0000313" key="1">
    <source>
        <dbReference type="EMBL" id="RGC49214.1"/>
    </source>
</evidence>
<dbReference type="InterPro" id="IPR010982">
    <property type="entry name" value="Lambda_DNA-bd_dom_sf"/>
</dbReference>
<reference evidence="1 2" key="1">
    <citation type="submission" date="2018-08" db="EMBL/GenBank/DDBJ databases">
        <title>A genome reference for cultivated species of the human gut microbiota.</title>
        <authorList>
            <person name="Zou Y."/>
            <person name="Xue W."/>
            <person name="Luo G."/>
        </authorList>
    </citation>
    <scope>NUCLEOTIDE SEQUENCE [LARGE SCALE GENOMIC DNA]</scope>
    <source>
        <strain evidence="1 2">AM28-39</strain>
    </source>
</reference>
<gene>
    <name evidence="1" type="ORF">DW747_04475</name>
</gene>
<dbReference type="Gene3D" id="1.10.260.40">
    <property type="entry name" value="lambda repressor-like DNA-binding domains"/>
    <property type="match status" value="1"/>
</dbReference>
<dbReference type="GO" id="GO:0003677">
    <property type="term" value="F:DNA binding"/>
    <property type="evidence" value="ECO:0007669"/>
    <property type="project" value="InterPro"/>
</dbReference>
<dbReference type="OrthoDB" id="1701858at2"/>
<sequence length="71" mass="8181">MLKNNIEVDVKVKCIESGITQVQLADSIETTSSYVNRVIKKKDGIINKTFVRMMEELGYDIELIYVKKKVE</sequence>
<protein>
    <submittedName>
        <fullName evidence="1">XRE family transcriptional regulator</fullName>
    </submittedName>
</protein>
<organism evidence="1 2">
    <name type="scientific">Coprococcus catus</name>
    <dbReference type="NCBI Taxonomy" id="116085"/>
    <lineage>
        <taxon>Bacteria</taxon>
        <taxon>Bacillati</taxon>
        <taxon>Bacillota</taxon>
        <taxon>Clostridia</taxon>
        <taxon>Lachnospirales</taxon>
        <taxon>Lachnospiraceae</taxon>
        <taxon>Coprococcus</taxon>
    </lineage>
</organism>
<accession>A0A3E2XNQ5</accession>
<keyword evidence="2" id="KW-1185">Reference proteome</keyword>
<dbReference type="AlphaFoldDB" id="A0A3E2XNQ5"/>
<comment type="caution">
    <text evidence="1">The sequence shown here is derived from an EMBL/GenBank/DDBJ whole genome shotgun (WGS) entry which is preliminary data.</text>
</comment>
<dbReference type="EMBL" id="QVFD01000003">
    <property type="protein sequence ID" value="RGC49214.1"/>
    <property type="molecule type" value="Genomic_DNA"/>
</dbReference>
<dbReference type="Proteomes" id="UP000261231">
    <property type="component" value="Unassembled WGS sequence"/>
</dbReference>
<dbReference type="SUPFAM" id="SSF47413">
    <property type="entry name" value="lambda repressor-like DNA-binding domains"/>
    <property type="match status" value="1"/>
</dbReference>
<name>A0A3E2XNQ5_9FIRM</name>
<evidence type="ECO:0000313" key="2">
    <source>
        <dbReference type="Proteomes" id="UP000261231"/>
    </source>
</evidence>